<evidence type="ECO:0000313" key="2">
    <source>
        <dbReference type="EMBL" id="ASU50483.1"/>
    </source>
</evidence>
<dbReference type="EMBL" id="KY468407">
    <property type="protein sequence ID" value="ASU50618.1"/>
    <property type="molecule type" value="Genomic_DNA"/>
</dbReference>
<dbReference type="EMBL" id="KY468405">
    <property type="protein sequence ID" value="ASU50564.1"/>
    <property type="molecule type" value="Genomic_DNA"/>
</dbReference>
<dbReference type="Pfam" id="PF01310">
    <property type="entry name" value="Adeno_PVIII"/>
    <property type="match status" value="1"/>
</dbReference>
<dbReference type="EMBL" id="KY468402">
    <property type="protein sequence ID" value="ASU50483.1"/>
    <property type="molecule type" value="Genomic_DNA"/>
</dbReference>
<dbReference type="Proteomes" id="UP000317382">
    <property type="component" value="Genome"/>
</dbReference>
<evidence type="ECO:0000313" key="5">
    <source>
        <dbReference type="EMBL" id="ASU50564.1"/>
    </source>
</evidence>
<dbReference type="HAMAP" id="MF_04049">
    <property type="entry name" value="ADV_CAP8"/>
    <property type="match status" value="1"/>
</dbReference>
<evidence type="ECO:0000313" key="6">
    <source>
        <dbReference type="EMBL" id="ASU50591.1"/>
    </source>
</evidence>
<evidence type="ECO:0000313" key="3">
    <source>
        <dbReference type="EMBL" id="ASU50510.1"/>
    </source>
</evidence>
<dbReference type="Proteomes" id="UP000318427">
    <property type="component" value="Segment"/>
</dbReference>
<comment type="similarity">
    <text evidence="1">Belongs to the adenoviridae hexon-linking protein family.</text>
</comment>
<reference evidence="8 9" key="1">
    <citation type="journal article" date="2017" name="J. Gen. Virol.">
        <title>Whole-genome sequences of Odocoileus hemionus deer adenovirus isolates from deer, moose and elk are highly conserved and support a new species in the genus Atadenovirus.</title>
        <authorList>
            <person name="Miller M.M."/>
            <person name="Cornish T.E."/>
            <person name="Creekmore T.E."/>
            <person name="Fox K."/>
            <person name="Laegreid W."/>
            <person name="McKenna J."/>
            <person name="Vasquez M."/>
            <person name="Woods L.W."/>
        </authorList>
    </citation>
    <scope>NUCLEOTIDE SEQUENCE [LARGE SCALE GENOMIC DNA]</scope>
    <source>
        <strain evidence="2">Ad02_MD</strain>
        <strain evidence="3">Ad06_WTD</strain>
        <strain evidence="4">Ad10_Aa</strain>
        <strain evidence="5">Ad13_Elk</strain>
        <strain evidence="6">Ad16_Elk</strain>
        <strain evidence="7">Ad99_Aa</strain>
        <strain evidence="8">CA_AdV_Ohc 98-6943</strain>
    </source>
</reference>
<accession>A0A223PZ96</accession>
<dbReference type="Proteomes" id="UP000317884">
    <property type="component" value="Genome"/>
</dbReference>
<gene>
    <name evidence="1" type="primary">L4</name>
</gene>
<name>A0A223PZ96_9ADEN</name>
<keyword evidence="1" id="KW-0946">Virion</keyword>
<comment type="miscellaneous">
    <text evidence="1">All late proteins expressed from the major late promoter are produced by alternative splicing and alternative polyadenylation of the same gene giving rise to non-overlapping ORFs. A leader sequence is present in the N-terminus of all these mRNAs and is recognized by the viral shutoff protein to provide expression although conventional translation via ribosome scanning from the cap has been shut off in the host cell.</text>
</comment>
<dbReference type="EMBL" id="KY468406">
    <property type="protein sequence ID" value="ASU50591.1"/>
    <property type="molecule type" value="Genomic_DNA"/>
</dbReference>
<comment type="function">
    <text evidence="1">Hexon-linking protein-N: Structural component of the virion that acts as a cement protein on the capsid interior and which glue the peripentonal hexons and group-of-nine hexons together.</text>
</comment>
<dbReference type="Proteomes" id="UP000318921">
    <property type="component" value="Segment"/>
</dbReference>
<reference evidence="2" key="2">
    <citation type="submission" date="2017-01" db="EMBL/GenBank/DDBJ databases">
        <authorList>
            <person name="Mah S.A."/>
            <person name="Swanson W.J."/>
            <person name="Moy G.W."/>
            <person name="Vacquier V.D."/>
        </authorList>
    </citation>
    <scope>NUCLEOTIDE SEQUENCE</scope>
    <source>
        <strain evidence="2">Ad02_MD</strain>
        <strain evidence="3">Ad06_WTD</strain>
        <strain evidence="4">Ad10_Aa</strain>
        <strain evidence="5">Ad13_Elk</strain>
        <strain evidence="6">Ad16_Elk</strain>
        <strain evidence="7">Ad99_Aa</strain>
    </source>
</reference>
<dbReference type="EMBL" id="KY748210">
    <property type="protein sequence ID" value="ASU50648.1"/>
    <property type="molecule type" value="Genomic_DNA"/>
</dbReference>
<feature type="site" description="Cleavage; by viral protease" evidence="1">
    <location>
        <begin position="150"/>
        <end position="151"/>
    </location>
</feature>
<organism evidence="8 9">
    <name type="scientific">Odocoileus adenovirus 1</name>
    <dbReference type="NCBI Taxonomy" id="78522"/>
    <lineage>
        <taxon>Viruses</taxon>
        <taxon>Varidnaviria</taxon>
        <taxon>Bamfordvirae</taxon>
        <taxon>Preplasmiviricota</taxon>
        <taxon>Polisuviricotina</taxon>
        <taxon>Pharingeaviricetes</taxon>
        <taxon>Rowavirales</taxon>
        <taxon>Adenoviridae</taxon>
        <taxon>Barthadenovirus</taxon>
        <taxon>Barthadenovirus cervi</taxon>
        <taxon>Deer atadenovirus A</taxon>
    </lineage>
</organism>
<dbReference type="EMBL" id="KY468403">
    <property type="protein sequence ID" value="ASU50510.1"/>
    <property type="molecule type" value="Genomic_DNA"/>
</dbReference>
<evidence type="ECO:0000313" key="9">
    <source>
        <dbReference type="Proteomes" id="UP000218501"/>
    </source>
</evidence>
<comment type="subcellular location">
    <molecule>Pre-hexon-linking protein VIII</molecule>
    <subcellularLocation>
        <location evidence="1">Host nucleus</location>
    </subcellularLocation>
</comment>
<feature type="site" description="Cleavage; by viral protease" evidence="1">
    <location>
        <begin position="111"/>
        <end position="112"/>
    </location>
</feature>
<dbReference type="Proteomes" id="UP000317920">
    <property type="component" value="Segment"/>
</dbReference>
<evidence type="ECO:0000313" key="8">
    <source>
        <dbReference type="EMBL" id="ASU50648.1"/>
    </source>
</evidence>
<keyword evidence="1" id="KW-0597">Phosphoprotein</keyword>
<dbReference type="Proteomes" id="UP000218501">
    <property type="component" value="Segment"/>
</dbReference>
<comment type="PTM">
    <text evidence="1">Cleaved by the viral protease during virion maturation. May cause the middle segment to be shed from the capsid.</text>
</comment>
<keyword evidence="1" id="KW-0426">Late protein</keyword>
<proteinExistence type="evidence at transcript level"/>
<comment type="subunit">
    <text evidence="1">Interacts with the peripentonal hexons as well as the hexons in the facets. Part of a complex composed of the core-capsid bridging protein, the endosome lysis protein VI and the hexon-linking protein VIII; these interactions bridge the virus core to the capsid.</text>
</comment>
<dbReference type="Proteomes" id="UP000315832">
    <property type="component" value="Segment"/>
</dbReference>
<comment type="induction">
    <text evidence="1">Expressed in the late phase of the viral replicative cycle.</text>
</comment>
<dbReference type="InterPro" id="IPR000646">
    <property type="entry name" value="Adeno_PVIII"/>
</dbReference>
<feature type="peptide" id="PRO_5042299211" description="Hexon-linking protein-N" evidence="1">
    <location>
        <begin position="1"/>
        <end position="111"/>
    </location>
</feature>
<dbReference type="GO" id="GO:0031423">
    <property type="term" value="F:hexon binding"/>
    <property type="evidence" value="ECO:0007669"/>
    <property type="project" value="InterPro"/>
</dbReference>
<dbReference type="GO" id="GO:0042025">
    <property type="term" value="C:host cell nucleus"/>
    <property type="evidence" value="ECO:0007669"/>
    <property type="project" value="UniProtKB-SubCell"/>
</dbReference>
<dbReference type="OrthoDB" id="8443at10239"/>
<protein>
    <recommendedName>
        <fullName evidence="1">Pre-hexon-linking protein VIII</fullName>
    </recommendedName>
    <alternativeName>
        <fullName evidence="1">Pre-protein VIII</fullName>
        <shortName evidence="1">pVIII</shortName>
    </alternativeName>
    <component>
        <recommendedName>
            <fullName evidence="1">Hexon-linking protein-N</fullName>
        </recommendedName>
        <alternativeName>
            <fullName evidence="1">12.1 kDa protein VIII</fullName>
        </alternativeName>
        <alternativeName>
            <fullName evidence="1">Protein VIII-N</fullName>
        </alternativeName>
    </component>
    <component>
        <recommendedName>
            <fullName evidence="1">Hexon-linking protein-C</fullName>
        </recommendedName>
        <alternativeName>
            <fullName evidence="1">7.6 kDa protein VIII</fullName>
        </alternativeName>
        <alternativeName>
            <fullName evidence="1">Protein VIII-C</fullName>
        </alternativeName>
    </component>
</protein>
<keyword evidence="1" id="KW-1048">Host nucleus</keyword>
<dbReference type="EMBL" id="KY468404">
    <property type="protein sequence ID" value="ASU50537.1"/>
    <property type="molecule type" value="Genomic_DNA"/>
</dbReference>
<comment type="subcellular location">
    <molecule>Hexon-linking protein-N</molecule>
    <subcellularLocation>
        <location evidence="1">Virion</location>
    </subcellularLocation>
    <text evidence="1">Located on the inner side of the capsid shell. Present in 120 copies per virion.</text>
</comment>
<feature type="peptide" id="PRO_5042299210" description="Hexon-linking protein-C" evidence="1">
    <location>
        <begin position="151"/>
        <end position="226"/>
    </location>
</feature>
<sequence>MQQPVTPYIWKYQPETGFTAGAHQDYGAVINWFQANPQMFARIQEVNANRNDIDQTRAFLTRTDIAANINNWPSTQLKQRKSSLYIPAKLKEEITNLDFLSTANGIQLSGPYPTFKQEILVGTGSNDLTSYPMISASTPNILKYQRPGQQLQGTGVFPSNKSLITETSRLPRSGGLSPEQFISEFPPIVYNQPFSESLLFFPKEFNPLFDPFEDPRPTSGKSLQYY</sequence>
<evidence type="ECO:0000256" key="1">
    <source>
        <dbReference type="HAMAP-Rule" id="MF_04049"/>
    </source>
</evidence>
<evidence type="ECO:0000313" key="4">
    <source>
        <dbReference type="EMBL" id="ASU50537.1"/>
    </source>
</evidence>
<feature type="modified residue" description="Phosphothreonine; by host" evidence="1">
    <location>
        <position position="63"/>
    </location>
</feature>
<keyword evidence="9" id="KW-1185">Reference proteome</keyword>
<feature type="chain" id="PRO_5042299209" description="Pre-hexon-linking protein VIII" evidence="1">
    <location>
        <begin position="1"/>
        <end position="226"/>
    </location>
</feature>
<comment type="caution">
    <text evidence="1">Lacks conserved residue(s) required for the propagation of feature annotation.</text>
</comment>
<keyword evidence="1" id="KW-0167">Capsid protein</keyword>
<dbReference type="GO" id="GO:0019028">
    <property type="term" value="C:viral capsid"/>
    <property type="evidence" value="ECO:0007669"/>
    <property type="project" value="UniProtKB-UniRule"/>
</dbReference>
<comment type="function">
    <text evidence="1">Hexon-linking protein-C: Structural component of the virion that acts as a cement protein on the capsid interior and which glue the peripentonal hexons and group-of-nine hexons together.</text>
</comment>
<comment type="subcellular location">
    <molecule>Hexon-linking protein-C</molecule>
    <subcellularLocation>
        <location evidence="1">Virion</location>
    </subcellularLocation>
    <text evidence="1">Located on the inner side of the capsid shell. Present in 120 copies per virion.</text>
</comment>
<evidence type="ECO:0000313" key="7">
    <source>
        <dbReference type="EMBL" id="ASU50618.1"/>
    </source>
</evidence>